<evidence type="ECO:0000313" key="1">
    <source>
        <dbReference type="EMBL" id="CAG9326894.1"/>
    </source>
</evidence>
<dbReference type="InterPro" id="IPR018523">
    <property type="entry name" value="Isocitrate_lyase_ph_CS"/>
</dbReference>
<dbReference type="GO" id="GO:0016833">
    <property type="term" value="F:oxo-acid-lyase activity"/>
    <property type="evidence" value="ECO:0007669"/>
    <property type="project" value="UniProtKB-ARBA"/>
</dbReference>
<dbReference type="Proteomes" id="UP001162131">
    <property type="component" value="Unassembled WGS sequence"/>
</dbReference>
<organism evidence="1 2">
    <name type="scientific">Blepharisma stoltei</name>
    <dbReference type="NCBI Taxonomy" id="1481888"/>
    <lineage>
        <taxon>Eukaryota</taxon>
        <taxon>Sar</taxon>
        <taxon>Alveolata</taxon>
        <taxon>Ciliophora</taxon>
        <taxon>Postciliodesmatophora</taxon>
        <taxon>Heterotrichea</taxon>
        <taxon>Heterotrichida</taxon>
        <taxon>Blepharismidae</taxon>
        <taxon>Blepharisma</taxon>
    </lineage>
</organism>
<reference evidence="1" key="1">
    <citation type="submission" date="2021-09" db="EMBL/GenBank/DDBJ databases">
        <authorList>
            <consortium name="AG Swart"/>
            <person name="Singh M."/>
            <person name="Singh A."/>
            <person name="Seah K."/>
            <person name="Emmerich C."/>
        </authorList>
    </citation>
    <scope>NUCLEOTIDE SEQUENCE</scope>
    <source>
        <strain evidence="1">ATCC30299</strain>
    </source>
</reference>
<dbReference type="InterPro" id="IPR040442">
    <property type="entry name" value="Pyrv_kinase-like_dom_sf"/>
</dbReference>
<gene>
    <name evidence="1" type="ORF">BSTOLATCC_MIC42154</name>
</gene>
<comment type="caution">
    <text evidence="1">The sequence shown here is derived from an EMBL/GenBank/DDBJ whole genome shotgun (WGS) entry which is preliminary data.</text>
</comment>
<proteinExistence type="predicted"/>
<dbReference type="AlphaFoldDB" id="A0AAU9JPH2"/>
<dbReference type="PROSITE" id="PS00161">
    <property type="entry name" value="ISOCITRATE_LYASE"/>
    <property type="match status" value="1"/>
</dbReference>
<dbReference type="InterPro" id="IPR039556">
    <property type="entry name" value="ICL/PEPM"/>
</dbReference>
<dbReference type="EMBL" id="CAJZBQ010000041">
    <property type="protein sequence ID" value="CAG9326894.1"/>
    <property type="molecule type" value="Genomic_DNA"/>
</dbReference>
<dbReference type="Gene3D" id="3.20.20.60">
    <property type="entry name" value="Phosphoenolpyruvate-binding domains"/>
    <property type="match status" value="1"/>
</dbReference>
<dbReference type="PANTHER" id="PTHR42905:SF5">
    <property type="entry name" value="CARBOXYVINYL-CARBOXYPHOSPHONATE PHOSPHORYLMUTASE, CHLOROPLASTIC"/>
    <property type="match status" value="1"/>
</dbReference>
<dbReference type="Pfam" id="PF13714">
    <property type="entry name" value="PEP_mutase"/>
    <property type="match status" value="1"/>
</dbReference>
<protein>
    <recommendedName>
        <fullName evidence="3">Methylisocitrate lyase</fullName>
    </recommendedName>
</protein>
<name>A0AAU9JPH2_9CILI</name>
<evidence type="ECO:0008006" key="3">
    <source>
        <dbReference type="Google" id="ProtNLM"/>
    </source>
</evidence>
<keyword evidence="2" id="KW-1185">Reference proteome</keyword>
<accession>A0AAU9JPH2</accession>
<dbReference type="InterPro" id="IPR015813">
    <property type="entry name" value="Pyrv/PenolPyrv_kinase-like_dom"/>
</dbReference>
<dbReference type="SUPFAM" id="SSF51621">
    <property type="entry name" value="Phosphoenolpyruvate/pyruvate domain"/>
    <property type="match status" value="1"/>
</dbReference>
<dbReference type="PANTHER" id="PTHR42905">
    <property type="entry name" value="PHOSPHOENOLPYRUVATE CARBOXYLASE"/>
    <property type="match status" value="1"/>
</dbReference>
<dbReference type="CDD" id="cd00377">
    <property type="entry name" value="ICL_PEPM"/>
    <property type="match status" value="1"/>
</dbReference>
<evidence type="ECO:0000313" key="2">
    <source>
        <dbReference type="Proteomes" id="UP001162131"/>
    </source>
</evidence>
<sequence length="287" mass="31963">MRRLLTENKCIPLIGAYNGLIGKAIKSAGFKGCYLSGGALHASKGFPDVGLLTYESFCQAIKEIHDSCQLPILADADTGFGGPEIIRKVVYEYWNSGAGGFHIEDQTFPKRCGHLDGKTLESTEIMQEKVEAAKKASLDFTNGEFVVCARTDAFSVEGIDSAIKRAQAYIEAGADMIFPEGLHNIEDFEKFYREMKNKAWLLANLTEFGKTSLDINVAKLEEVGYKVVIFPVSTLRVAMKAINDLLEAIKNEGSQKSTLHKMQTRKELYSLLDYNPNQPWEYKIPKN</sequence>